<sequence>MEHAGTIKNGVLAFLAGVGSLIANQLGGVDETLKLLLGCITVDYITGWIVAAVFQRSDKSAGGGLDSKAGFKGLCRKCAILLFVWLATLLDEAVGASYTRTAVCLFFAANEGLSILENLGIMGIPYPEFIKNALEALKKKGEQGTGGDIS</sequence>
<evidence type="ECO:0000313" key="5">
    <source>
        <dbReference type="EMBL" id="MPN01017.1"/>
    </source>
</evidence>
<keyword evidence="4" id="KW-0472">Membrane</keyword>
<gene>
    <name evidence="5" type="ORF">SDC9_148216</name>
</gene>
<name>A0A645EGZ3_9ZZZZ</name>
<comment type="caution">
    <text evidence="5">The sequence shown here is derived from an EMBL/GenBank/DDBJ whole genome shotgun (WGS) entry which is preliminary data.</text>
</comment>
<comment type="subcellular location">
    <subcellularLocation>
        <location evidence="1">Membrane</location>
        <topology evidence="1">Multi-pass membrane protein</topology>
    </subcellularLocation>
</comment>
<reference evidence="5" key="1">
    <citation type="submission" date="2019-08" db="EMBL/GenBank/DDBJ databases">
        <authorList>
            <person name="Kucharzyk K."/>
            <person name="Murdoch R.W."/>
            <person name="Higgins S."/>
            <person name="Loffler F."/>
        </authorList>
    </citation>
    <scope>NUCLEOTIDE SEQUENCE</scope>
</reference>
<dbReference type="GO" id="GO:0016020">
    <property type="term" value="C:membrane"/>
    <property type="evidence" value="ECO:0007669"/>
    <property type="project" value="UniProtKB-SubCell"/>
</dbReference>
<dbReference type="NCBIfam" id="TIGR01593">
    <property type="entry name" value="holin_tox_secr"/>
    <property type="match status" value="1"/>
</dbReference>
<dbReference type="InterPro" id="IPR006480">
    <property type="entry name" value="Phage_holin_4_1"/>
</dbReference>
<accession>A0A645EGZ3</accession>
<evidence type="ECO:0000256" key="4">
    <source>
        <dbReference type="ARBA" id="ARBA00023136"/>
    </source>
</evidence>
<proteinExistence type="predicted"/>
<evidence type="ECO:0000256" key="1">
    <source>
        <dbReference type="ARBA" id="ARBA00004141"/>
    </source>
</evidence>
<dbReference type="EMBL" id="VSSQ01047041">
    <property type="protein sequence ID" value="MPN01017.1"/>
    <property type="molecule type" value="Genomic_DNA"/>
</dbReference>
<evidence type="ECO:0000256" key="2">
    <source>
        <dbReference type="ARBA" id="ARBA00022692"/>
    </source>
</evidence>
<dbReference type="AlphaFoldDB" id="A0A645EGZ3"/>
<organism evidence="5">
    <name type="scientific">bioreactor metagenome</name>
    <dbReference type="NCBI Taxonomy" id="1076179"/>
    <lineage>
        <taxon>unclassified sequences</taxon>
        <taxon>metagenomes</taxon>
        <taxon>ecological metagenomes</taxon>
    </lineage>
</organism>
<keyword evidence="2" id="KW-0812">Transmembrane</keyword>
<evidence type="ECO:0000256" key="3">
    <source>
        <dbReference type="ARBA" id="ARBA00022989"/>
    </source>
</evidence>
<protein>
    <recommendedName>
        <fullName evidence="6">Holin family protein</fullName>
    </recommendedName>
</protein>
<keyword evidence="3" id="KW-1133">Transmembrane helix</keyword>
<dbReference type="Pfam" id="PF05105">
    <property type="entry name" value="Phage_holin_4_1"/>
    <property type="match status" value="1"/>
</dbReference>
<evidence type="ECO:0008006" key="6">
    <source>
        <dbReference type="Google" id="ProtNLM"/>
    </source>
</evidence>